<sequence length="443" mass="47474">MKRVVSLFLAAVLILQFSSLKASASGPKESYREQLIKQHMAVKKNLFHSLSTKTHLPTNQLSKLSNINKSDTDYFYEVEPNDTTGLADDLPFETMAIGQFLTYEDVDFYKVNVPSNGSLYVTGVIDEDSSMILAHGLFTVDGDSLNYVEPTDYYYDGAVLIYSYDLSKGDYFVAAIEYDGDVYSDYYGIVASFESYDNTPPAKPVINAIDDNDTVITGKAEAKSKVSVYRSSTYVSSGTADSNGKFSIKLPMQKAGTTLSVYAKDESGNKSATATTKVLDKTPPSAPTVNPVDDNDTTIKGKTEANATISVKKGTSVIGTAKANSKGDFSVTIKAVAAKTSLTVTSKDTAGNTSKVTTITVIDKTPPKVISISPVDNNDQYVKGKTEANATATVKNGTKEANSKGEFSVKIAVQKTNTVLSVYAKDANGNTSKASTVTVTKAK</sequence>
<keyword evidence="1" id="KW-0732">Signal</keyword>
<feature type="domain" description="Bacterial Ig" evidence="2">
    <location>
        <begin position="367"/>
        <end position="440"/>
    </location>
</feature>
<dbReference type="InterPro" id="IPR041498">
    <property type="entry name" value="Big_6"/>
</dbReference>
<comment type="caution">
    <text evidence="3">The sequence shown here is derived from an EMBL/GenBank/DDBJ whole genome shotgun (WGS) entry which is preliminary data.</text>
</comment>
<dbReference type="EMBL" id="JAVDWA010000003">
    <property type="protein sequence ID" value="MDR7073334.1"/>
    <property type="molecule type" value="Genomic_DNA"/>
</dbReference>
<gene>
    <name evidence="3" type="ORF">J2X07_002320</name>
</gene>
<dbReference type="InterPro" id="IPR013783">
    <property type="entry name" value="Ig-like_fold"/>
</dbReference>
<dbReference type="NCBIfam" id="NF033510">
    <property type="entry name" value="Ca_tandemer"/>
    <property type="match status" value="2"/>
</dbReference>
<reference evidence="3 4" key="1">
    <citation type="submission" date="2023-07" db="EMBL/GenBank/DDBJ databases">
        <title>Sorghum-associated microbial communities from plants grown in Nebraska, USA.</title>
        <authorList>
            <person name="Schachtman D."/>
        </authorList>
    </citation>
    <scope>NUCLEOTIDE SEQUENCE [LARGE SCALE GENOMIC DNA]</scope>
    <source>
        <strain evidence="3 4">BE211</strain>
    </source>
</reference>
<feature type="domain" description="Bacterial Ig" evidence="2">
    <location>
        <begin position="284"/>
        <end position="363"/>
    </location>
</feature>
<dbReference type="Gene3D" id="2.60.40.10">
    <property type="entry name" value="Immunoglobulins"/>
    <property type="match status" value="3"/>
</dbReference>
<accession>A0ABU1U1J4</accession>
<proteinExistence type="predicted"/>
<dbReference type="Proteomes" id="UP001258181">
    <property type="component" value="Unassembled WGS sequence"/>
</dbReference>
<dbReference type="RefSeq" id="WP_310258835.1">
    <property type="nucleotide sequence ID" value="NZ_JAVDWA010000003.1"/>
</dbReference>
<evidence type="ECO:0000313" key="3">
    <source>
        <dbReference type="EMBL" id="MDR7073334.1"/>
    </source>
</evidence>
<organism evidence="3 4">
    <name type="scientific">Fictibacillus barbaricus</name>
    <dbReference type="NCBI Taxonomy" id="182136"/>
    <lineage>
        <taxon>Bacteria</taxon>
        <taxon>Bacillati</taxon>
        <taxon>Bacillota</taxon>
        <taxon>Bacilli</taxon>
        <taxon>Bacillales</taxon>
        <taxon>Fictibacillaceae</taxon>
        <taxon>Fictibacillus</taxon>
    </lineage>
</organism>
<dbReference type="SUPFAM" id="SSF89260">
    <property type="entry name" value="Collagen-binding domain"/>
    <property type="match status" value="1"/>
</dbReference>
<evidence type="ECO:0000256" key="1">
    <source>
        <dbReference type="SAM" id="SignalP"/>
    </source>
</evidence>
<evidence type="ECO:0000259" key="2">
    <source>
        <dbReference type="Pfam" id="PF17936"/>
    </source>
</evidence>
<protein>
    <recommendedName>
        <fullName evidence="2">Bacterial Ig domain-containing protein</fullName>
    </recommendedName>
</protein>
<name>A0ABU1U1J4_9BACL</name>
<evidence type="ECO:0000313" key="4">
    <source>
        <dbReference type="Proteomes" id="UP001258181"/>
    </source>
</evidence>
<keyword evidence="4" id="KW-1185">Reference proteome</keyword>
<feature type="chain" id="PRO_5047218745" description="Bacterial Ig domain-containing protein" evidence="1">
    <location>
        <begin position="25"/>
        <end position="443"/>
    </location>
</feature>
<feature type="domain" description="Bacterial Ig" evidence="2">
    <location>
        <begin position="201"/>
        <end position="280"/>
    </location>
</feature>
<feature type="signal peptide" evidence="1">
    <location>
        <begin position="1"/>
        <end position="24"/>
    </location>
</feature>
<dbReference type="Gene3D" id="2.60.120.380">
    <property type="match status" value="1"/>
</dbReference>
<dbReference type="Pfam" id="PF17936">
    <property type="entry name" value="Big_6"/>
    <property type="match status" value="3"/>
</dbReference>